<dbReference type="Pfam" id="PF12010">
    <property type="entry name" value="DUF3502"/>
    <property type="match status" value="1"/>
</dbReference>
<reference evidence="4 5" key="1">
    <citation type="submission" date="2023-03" db="EMBL/GenBank/DDBJ databases">
        <title>Draft genome sequence of the bacteria which degrade cell wall of Tricholomamatutake.</title>
        <authorList>
            <person name="Konishi Y."/>
            <person name="Fukuta Y."/>
            <person name="Shirasaka N."/>
        </authorList>
    </citation>
    <scope>NUCLEOTIDE SEQUENCE [LARGE SCALE GENOMIC DNA]</scope>
    <source>
        <strain evidence="5">mu1</strain>
    </source>
</reference>
<dbReference type="SUPFAM" id="SSF53850">
    <property type="entry name" value="Periplasmic binding protein-like II"/>
    <property type="match status" value="1"/>
</dbReference>
<name>A0ABQ6GPW1_9BACL</name>
<dbReference type="InterPro" id="IPR006059">
    <property type="entry name" value="SBP"/>
</dbReference>
<dbReference type="EMBL" id="BSSQ01000035">
    <property type="protein sequence ID" value="GLX71493.1"/>
    <property type="molecule type" value="Genomic_DNA"/>
</dbReference>
<keyword evidence="2" id="KW-0732">Signal</keyword>
<dbReference type="Proteomes" id="UP001157114">
    <property type="component" value="Unassembled WGS sequence"/>
</dbReference>
<feature type="compositionally biased region" description="Basic and acidic residues" evidence="1">
    <location>
        <begin position="51"/>
        <end position="60"/>
    </location>
</feature>
<accession>A0ABQ6GPW1</accession>
<dbReference type="InterPro" id="IPR022627">
    <property type="entry name" value="DUF3502"/>
</dbReference>
<dbReference type="PROSITE" id="PS51257">
    <property type="entry name" value="PROKAR_LIPOPROTEIN"/>
    <property type="match status" value="1"/>
</dbReference>
<dbReference type="RefSeq" id="WP_284242307.1">
    <property type="nucleotide sequence ID" value="NZ_BSSQ01000035.1"/>
</dbReference>
<keyword evidence="5" id="KW-1185">Reference proteome</keyword>
<feature type="signal peptide" evidence="2">
    <location>
        <begin position="1"/>
        <end position="26"/>
    </location>
</feature>
<proteinExistence type="predicted"/>
<evidence type="ECO:0000256" key="2">
    <source>
        <dbReference type="SAM" id="SignalP"/>
    </source>
</evidence>
<organism evidence="4 5">
    <name type="scientific">Paenibacillus glycanilyticus</name>
    <dbReference type="NCBI Taxonomy" id="126569"/>
    <lineage>
        <taxon>Bacteria</taxon>
        <taxon>Bacillati</taxon>
        <taxon>Bacillota</taxon>
        <taxon>Bacilli</taxon>
        <taxon>Bacillales</taxon>
        <taxon>Paenibacillaceae</taxon>
        <taxon>Paenibacillus</taxon>
    </lineage>
</organism>
<feature type="chain" id="PRO_5046652268" evidence="2">
    <location>
        <begin position="27"/>
        <end position="530"/>
    </location>
</feature>
<dbReference type="PANTHER" id="PTHR43649:SF17">
    <property type="entry name" value="ABC TRANSPORTER SOLUTE BINDING PROTEIN-SUGAR TRANSPORT"/>
    <property type="match status" value="1"/>
</dbReference>
<protein>
    <submittedName>
        <fullName evidence="4">ABC transporter substrate-binding protein</fullName>
    </submittedName>
</protein>
<feature type="compositionally biased region" description="Low complexity" evidence="1">
    <location>
        <begin position="35"/>
        <end position="50"/>
    </location>
</feature>
<sequence>MVNKKARSTRSLFFMLALVLITSMLAACSGGNDKPNNSASSATPSNTSGNGKEDTAKQEVDGIDISKPVTLKWYMMTFGEIPADQDRILTAINKYTQEKLNTTIDMEYIDVGSWDTKVNAMLTTREEFDMIFAPSWRWFRSNAQKGAYYEITPDALDKYLPQTKALFTDAIWDSTKVKGKYYAVPGNKDIAEAWGWVWRKDIADKYGIDMTKVKTFQDIEPILAKIKEVEPDLVPIDENQEPLRGRTYFETLNAGNWTLRTDNDSMELVKLYDQPEALEMRKLWYGFYKKGFIRKDAATKRDVDLINTGKVFASWMQLKPGKDAELNAAAKGNPAFPKDAVYAQNIVTEPYITNDAALGSSTAISSTSKNPERAMMFLELYMNDKYLNNLINFGEEGVDYTKVSDNRIEPIEGKYSLKGMNWAYGNQFLNYLQPGEADDKWEQFKAFNSSAIPVKSLGFFFDEEPVRKELNALTAATSEFAAMYWGLLDPDVYLPKLEKKEKAAGMDKVNEEVQRQWAEFLASKGQTANQ</sequence>
<comment type="caution">
    <text evidence="4">The sequence shown here is derived from an EMBL/GenBank/DDBJ whole genome shotgun (WGS) entry which is preliminary data.</text>
</comment>
<dbReference type="PANTHER" id="PTHR43649">
    <property type="entry name" value="ARABINOSE-BINDING PROTEIN-RELATED"/>
    <property type="match status" value="1"/>
</dbReference>
<gene>
    <name evidence="4" type="ORF">MU1_58430</name>
</gene>
<evidence type="ECO:0000313" key="5">
    <source>
        <dbReference type="Proteomes" id="UP001157114"/>
    </source>
</evidence>
<evidence type="ECO:0000256" key="1">
    <source>
        <dbReference type="SAM" id="MobiDB-lite"/>
    </source>
</evidence>
<feature type="region of interest" description="Disordered" evidence="1">
    <location>
        <begin position="32"/>
        <end position="60"/>
    </location>
</feature>
<evidence type="ECO:0000259" key="3">
    <source>
        <dbReference type="Pfam" id="PF12010"/>
    </source>
</evidence>
<dbReference type="Pfam" id="PF01547">
    <property type="entry name" value="SBP_bac_1"/>
    <property type="match status" value="1"/>
</dbReference>
<feature type="domain" description="DUF3502" evidence="3">
    <location>
        <begin position="456"/>
        <end position="522"/>
    </location>
</feature>
<dbReference type="Gene3D" id="3.40.190.10">
    <property type="entry name" value="Periplasmic binding protein-like II"/>
    <property type="match status" value="1"/>
</dbReference>
<evidence type="ECO:0000313" key="4">
    <source>
        <dbReference type="EMBL" id="GLX71493.1"/>
    </source>
</evidence>
<dbReference type="InterPro" id="IPR050490">
    <property type="entry name" value="Bact_solute-bd_prot1"/>
</dbReference>